<gene>
    <name evidence="3" type="ORF">HMPREF9470_02316</name>
</gene>
<accession>A0A0J9C7B5</accession>
<evidence type="ECO:0000256" key="2">
    <source>
        <dbReference type="SAM" id="Phobius"/>
    </source>
</evidence>
<feature type="region of interest" description="Disordered" evidence="1">
    <location>
        <begin position="115"/>
        <end position="148"/>
    </location>
</feature>
<keyword evidence="2" id="KW-0812">Transmembrane</keyword>
<feature type="transmembrane region" description="Helical" evidence="2">
    <location>
        <begin position="81"/>
        <end position="100"/>
    </location>
</feature>
<dbReference type="AlphaFoldDB" id="A0A0J9C7B5"/>
<name>A0A0J9C7B5_9FIRM</name>
<evidence type="ECO:0000313" key="3">
    <source>
        <dbReference type="EMBL" id="KMW20301.1"/>
    </source>
</evidence>
<reference evidence="3 4" key="1">
    <citation type="submission" date="2011-04" db="EMBL/GenBank/DDBJ databases">
        <title>The Genome Sequence of Clostridium citroniae WAL-19142.</title>
        <authorList>
            <consortium name="The Broad Institute Genome Sequencing Platform"/>
            <person name="Earl A."/>
            <person name="Ward D."/>
            <person name="Feldgarden M."/>
            <person name="Gevers D."/>
            <person name="Warren Y.A."/>
            <person name="Tyrrell K.L."/>
            <person name="Citron D.M."/>
            <person name="Goldstein E.J."/>
            <person name="Daigneault M."/>
            <person name="Allen-Vercoe E."/>
            <person name="Young S.K."/>
            <person name="Zeng Q."/>
            <person name="Gargeya S."/>
            <person name="Fitzgerald M."/>
            <person name="Haas B."/>
            <person name="Abouelleil A."/>
            <person name="Alvarado L."/>
            <person name="Arachchi H.M."/>
            <person name="Berlin A."/>
            <person name="Brown A."/>
            <person name="Chapman S.B."/>
            <person name="Chen Z."/>
            <person name="Dunbar C."/>
            <person name="Freedman E."/>
            <person name="Gearin G."/>
            <person name="Gellesch M."/>
            <person name="Goldberg J."/>
            <person name="Griggs A."/>
            <person name="Gujja S."/>
            <person name="Heilman E.R."/>
            <person name="Heiman D."/>
            <person name="Howarth C."/>
            <person name="Larson L."/>
            <person name="Lui A."/>
            <person name="MacDonald P.J."/>
            <person name="Mehta T."/>
            <person name="Montmayeur A."/>
            <person name="Murphy C."/>
            <person name="Neiman D."/>
            <person name="Pearson M."/>
            <person name="Priest M."/>
            <person name="Roberts A."/>
            <person name="Saif S."/>
            <person name="Shea T."/>
            <person name="Shenoy N."/>
            <person name="Sisk P."/>
            <person name="Stolte C."/>
            <person name="Sykes S."/>
            <person name="White J."/>
            <person name="Yandava C."/>
            <person name="Wortman J."/>
            <person name="Nusbaum C."/>
            <person name="Birren B."/>
        </authorList>
    </citation>
    <scope>NUCLEOTIDE SEQUENCE [LARGE SCALE GENOMIC DNA]</scope>
    <source>
        <strain evidence="3 4">WAL-19142</strain>
    </source>
</reference>
<keyword evidence="2" id="KW-0472">Membrane</keyword>
<dbReference type="RefSeq" id="WP_048929868.1">
    <property type="nucleotide sequence ID" value="NZ_KQ235877.1"/>
</dbReference>
<dbReference type="OrthoDB" id="10006228at2"/>
<evidence type="ECO:0000256" key="1">
    <source>
        <dbReference type="SAM" id="MobiDB-lite"/>
    </source>
</evidence>
<organism evidence="3 4">
    <name type="scientific">[Clostridium] citroniae WAL-19142</name>
    <dbReference type="NCBI Taxonomy" id="742734"/>
    <lineage>
        <taxon>Bacteria</taxon>
        <taxon>Bacillati</taxon>
        <taxon>Bacillota</taxon>
        <taxon>Clostridia</taxon>
        <taxon>Lachnospirales</taxon>
        <taxon>Lachnospiraceae</taxon>
        <taxon>Enterocloster</taxon>
    </lineage>
</organism>
<evidence type="ECO:0000313" key="4">
    <source>
        <dbReference type="Proteomes" id="UP000037392"/>
    </source>
</evidence>
<comment type="caution">
    <text evidence="3">The sequence shown here is derived from an EMBL/GenBank/DDBJ whole genome shotgun (WGS) entry which is preliminary data.</text>
</comment>
<protein>
    <submittedName>
        <fullName evidence="3">Uncharacterized protein</fullName>
    </submittedName>
</protein>
<feature type="transmembrane region" description="Helical" evidence="2">
    <location>
        <begin position="57"/>
        <end position="75"/>
    </location>
</feature>
<feature type="compositionally biased region" description="Basic and acidic residues" evidence="1">
    <location>
        <begin position="123"/>
        <end position="148"/>
    </location>
</feature>
<proteinExistence type="predicted"/>
<sequence length="348" mass="40180">MRITENKCPWCGRDIEKPSFYRGRCGHCSKTYESFLFLYNRDRFTGRSNSRSEMSLPVYYLITLLPLAFLVKYSFRAFKSSFGSGIISLVMCVLYVYLAYMRRVHVYLKKVEKSGEQDAQENGGEREQKNNGDRAQGDSHEEADGDRDADNAPVVVRKVFLSDDLSCGFYHTEMEIEMFHPEDGSSKGRQAVVFHMTENLDILMEVPENAPLIFKQPGIPFKLYDREGIWVNHGITLELAGDHPDLFQVQLSLPSEAGKLSRDVYYTAIVRMGEEKELFYAVLDCRDGLESLKTGKEVYEVRLYHQDQVQKKLAIPADLRLYHEDRTLVCNGTVTYYFAKRYLFEYPG</sequence>
<dbReference type="GeneID" id="93161741"/>
<dbReference type="PATRIC" id="fig|742734.4.peg.2491"/>
<keyword evidence="2" id="KW-1133">Transmembrane helix</keyword>
<dbReference type="Proteomes" id="UP000037392">
    <property type="component" value="Unassembled WGS sequence"/>
</dbReference>
<dbReference type="EMBL" id="ADLK01000019">
    <property type="protein sequence ID" value="KMW20301.1"/>
    <property type="molecule type" value="Genomic_DNA"/>
</dbReference>